<evidence type="ECO:0000313" key="2">
    <source>
        <dbReference type="EMBL" id="TKT94224.1"/>
    </source>
</evidence>
<accession>A0A4U6DHN5</accession>
<dbReference type="CDD" id="cd00085">
    <property type="entry name" value="HNHc"/>
    <property type="match status" value="1"/>
</dbReference>
<name>A0A4U6DHN5_9BACT</name>
<organism evidence="2 3">
    <name type="scientific">Dyadobacter frigoris</name>
    <dbReference type="NCBI Taxonomy" id="2576211"/>
    <lineage>
        <taxon>Bacteria</taxon>
        <taxon>Pseudomonadati</taxon>
        <taxon>Bacteroidota</taxon>
        <taxon>Cytophagia</taxon>
        <taxon>Cytophagales</taxon>
        <taxon>Spirosomataceae</taxon>
        <taxon>Dyadobacter</taxon>
    </lineage>
</organism>
<evidence type="ECO:0000313" key="3">
    <source>
        <dbReference type="Proteomes" id="UP000304900"/>
    </source>
</evidence>
<dbReference type="InterPro" id="IPR002711">
    <property type="entry name" value="HNH"/>
</dbReference>
<keyword evidence="3" id="KW-1185">Reference proteome</keyword>
<dbReference type="Proteomes" id="UP000304900">
    <property type="component" value="Unassembled WGS sequence"/>
</dbReference>
<dbReference type="EMBL" id="SZVO01000001">
    <property type="protein sequence ID" value="TKT94224.1"/>
    <property type="molecule type" value="Genomic_DNA"/>
</dbReference>
<reference evidence="2 3" key="1">
    <citation type="submission" date="2019-05" db="EMBL/GenBank/DDBJ databases">
        <title>Dyadobacter AR-3-8 sp. nov., isolated from arctic soil.</title>
        <authorList>
            <person name="Chaudhary D.K."/>
        </authorList>
    </citation>
    <scope>NUCLEOTIDE SEQUENCE [LARGE SCALE GENOMIC DNA]</scope>
    <source>
        <strain evidence="2 3">AR-3-8</strain>
    </source>
</reference>
<evidence type="ECO:0000259" key="1">
    <source>
        <dbReference type="Pfam" id="PF01844"/>
    </source>
</evidence>
<gene>
    <name evidence="2" type="ORF">FDK13_03150</name>
</gene>
<protein>
    <recommendedName>
        <fullName evidence="1">HNH domain-containing protein</fullName>
    </recommendedName>
</protein>
<dbReference type="Pfam" id="PF01844">
    <property type="entry name" value="HNH"/>
    <property type="match status" value="1"/>
</dbReference>
<comment type="caution">
    <text evidence="2">The sequence shown here is derived from an EMBL/GenBank/DDBJ whole genome shotgun (WGS) entry which is preliminary data.</text>
</comment>
<proteinExistence type="predicted"/>
<dbReference type="GO" id="GO:0004519">
    <property type="term" value="F:endonuclease activity"/>
    <property type="evidence" value="ECO:0007669"/>
    <property type="project" value="InterPro"/>
</dbReference>
<dbReference type="Gene3D" id="1.10.30.50">
    <property type="match status" value="1"/>
</dbReference>
<dbReference type="RefSeq" id="WP_137338513.1">
    <property type="nucleotide sequence ID" value="NZ_BSQH01000001.1"/>
</dbReference>
<dbReference type="GO" id="GO:0003676">
    <property type="term" value="F:nucleic acid binding"/>
    <property type="evidence" value="ECO:0007669"/>
    <property type="project" value="InterPro"/>
</dbReference>
<dbReference type="GO" id="GO:0008270">
    <property type="term" value="F:zinc ion binding"/>
    <property type="evidence" value="ECO:0007669"/>
    <property type="project" value="InterPro"/>
</dbReference>
<sequence length="187" mass="21216">MISVKKDFAALPHKLVKSKRLELILDSIATKNSHKFKSAVYRNTTLEVLETLYNHKCAYCETDTSAGAPMQVEHYRPKAKVTEDTTHSGYYWIAYEWSNLILSCSKCNRKKSNYFPITGIRISAPIIGVDGLPNDESKLINSQYFTDEGALLLNPEIDIVEAHFIFKPNGEIEGLTPQAKETIRMWS</sequence>
<dbReference type="OrthoDB" id="5918473at2"/>
<feature type="domain" description="HNH" evidence="1">
    <location>
        <begin position="57"/>
        <end position="113"/>
    </location>
</feature>
<dbReference type="AlphaFoldDB" id="A0A4U6DHN5"/>
<dbReference type="InterPro" id="IPR003615">
    <property type="entry name" value="HNH_nuc"/>
</dbReference>